<sequence>MEGLSNKLEKARQMDWIQGFRVGSNAGTTVNVSHLDSHLLYADDTLIFCEADKSQVFFLNLTLQLFEALSRLHVNKLKSIIYPVNSVPKCWDHSQCLPPGLPLVKHGVLDNWCSKIVNAPYGVGPWEYISKLGQEFSQNIHFKAGNWCPYYILEKQMVEQFITHGGVPHNFPDCSCQRRLHNDNRRGNSWDTHLRRAIQDWELGSLLDLLTRIEEYTIVENPPDILMGGTETTSQLKSVTSSLVCRIKILISDHGS</sequence>
<reference evidence="1 2" key="1">
    <citation type="submission" date="2020-09" db="EMBL/GenBank/DDBJ databases">
        <title>De no assembly of potato wild relative species, Solanum commersonii.</title>
        <authorList>
            <person name="Cho K."/>
        </authorList>
    </citation>
    <scope>NUCLEOTIDE SEQUENCE [LARGE SCALE GENOMIC DNA]</scope>
    <source>
        <strain evidence="1">LZ3.2</strain>
        <tissue evidence="1">Leaf</tissue>
    </source>
</reference>
<name>A0A9J5XVT6_SOLCO</name>
<dbReference type="OrthoDB" id="1301880at2759"/>
<protein>
    <recommendedName>
        <fullName evidence="3">Reverse transcriptase domain-containing protein</fullName>
    </recommendedName>
</protein>
<evidence type="ECO:0008006" key="3">
    <source>
        <dbReference type="Google" id="ProtNLM"/>
    </source>
</evidence>
<dbReference type="AlphaFoldDB" id="A0A9J5XVT6"/>
<evidence type="ECO:0000313" key="1">
    <source>
        <dbReference type="EMBL" id="KAG5592313.1"/>
    </source>
</evidence>
<accession>A0A9J5XVT6</accession>
<dbReference type="EMBL" id="JACXVP010000008">
    <property type="protein sequence ID" value="KAG5592313.1"/>
    <property type="molecule type" value="Genomic_DNA"/>
</dbReference>
<evidence type="ECO:0000313" key="2">
    <source>
        <dbReference type="Proteomes" id="UP000824120"/>
    </source>
</evidence>
<organism evidence="1 2">
    <name type="scientific">Solanum commersonii</name>
    <name type="common">Commerson's wild potato</name>
    <name type="synonym">Commerson's nightshade</name>
    <dbReference type="NCBI Taxonomy" id="4109"/>
    <lineage>
        <taxon>Eukaryota</taxon>
        <taxon>Viridiplantae</taxon>
        <taxon>Streptophyta</taxon>
        <taxon>Embryophyta</taxon>
        <taxon>Tracheophyta</taxon>
        <taxon>Spermatophyta</taxon>
        <taxon>Magnoliopsida</taxon>
        <taxon>eudicotyledons</taxon>
        <taxon>Gunneridae</taxon>
        <taxon>Pentapetalae</taxon>
        <taxon>asterids</taxon>
        <taxon>lamiids</taxon>
        <taxon>Solanales</taxon>
        <taxon>Solanaceae</taxon>
        <taxon>Solanoideae</taxon>
        <taxon>Solaneae</taxon>
        <taxon>Solanum</taxon>
    </lineage>
</organism>
<gene>
    <name evidence="1" type="ORF">H5410_042827</name>
</gene>
<dbReference type="Proteomes" id="UP000824120">
    <property type="component" value="Chromosome 8"/>
</dbReference>
<keyword evidence="2" id="KW-1185">Reference proteome</keyword>
<proteinExistence type="predicted"/>
<comment type="caution">
    <text evidence="1">The sequence shown here is derived from an EMBL/GenBank/DDBJ whole genome shotgun (WGS) entry which is preliminary data.</text>
</comment>